<organism evidence="2 3">
    <name type="scientific">Camelus dromedarius</name>
    <name type="common">Dromedary</name>
    <name type="synonym">Arabian camel</name>
    <dbReference type="NCBI Taxonomy" id="9838"/>
    <lineage>
        <taxon>Eukaryota</taxon>
        <taxon>Metazoa</taxon>
        <taxon>Chordata</taxon>
        <taxon>Craniata</taxon>
        <taxon>Vertebrata</taxon>
        <taxon>Euteleostomi</taxon>
        <taxon>Mammalia</taxon>
        <taxon>Eutheria</taxon>
        <taxon>Laurasiatheria</taxon>
        <taxon>Artiodactyla</taxon>
        <taxon>Tylopoda</taxon>
        <taxon>Camelidae</taxon>
        <taxon>Camelus</taxon>
    </lineage>
</organism>
<name>A0A5N4DHG1_CAMDR</name>
<evidence type="ECO:0000256" key="1">
    <source>
        <dbReference type="SAM" id="MobiDB-lite"/>
    </source>
</evidence>
<proteinExistence type="predicted"/>
<evidence type="ECO:0000313" key="2">
    <source>
        <dbReference type="EMBL" id="KAB1270592.1"/>
    </source>
</evidence>
<reference evidence="2 3" key="1">
    <citation type="journal article" date="2019" name="Mol. Ecol. Resour.">
        <title>Improving Illumina assemblies with Hi-C and long reads: an example with the North African dromedary.</title>
        <authorList>
            <person name="Elbers J.P."/>
            <person name="Rogers M.F."/>
            <person name="Perelman P.L."/>
            <person name="Proskuryakova A.A."/>
            <person name="Serdyukova N.A."/>
            <person name="Johnson W.E."/>
            <person name="Horin P."/>
            <person name="Corander J."/>
            <person name="Murphy D."/>
            <person name="Burger P.A."/>
        </authorList>
    </citation>
    <scope>NUCLEOTIDE SEQUENCE [LARGE SCALE GENOMIC DNA]</scope>
    <source>
        <strain evidence="2">Drom800</strain>
        <tissue evidence="2">Blood</tissue>
    </source>
</reference>
<keyword evidence="3" id="KW-1185">Reference proteome</keyword>
<sequence length="326" mass="35651">MHLRAKDAGKHQKLEEARKGSSWWVSEEVCRWAVRDLQLDNIAAHVPTPGPSHARGRWSSWREGPQCLEGFQGGPNSCLEGPCKAHDFIMKASRGAEPETVLVQGIHRRGARKRKLRMWFQEKSSLSLTRRGALEHNLSHRGASPQKARGSVSSQNLQQLGMRAAQGNSSRSVPGIGILTLSPTGRAQAVPVCTVCSPGDERRRGIGGEWEQGRGDPHLFTGQEVPSGHLILGTMQSPTAELLQGCLRALTNHRCWTGLSAQPLHGAPHHTPLRIPLSPLPPELPHCSPRRAPGLSPTSPHHVFASGSDQQRREVEEEGSTFSWSP</sequence>
<accession>A0A5N4DHG1</accession>
<dbReference type="AlphaFoldDB" id="A0A5N4DHG1"/>
<feature type="region of interest" description="Disordered" evidence="1">
    <location>
        <begin position="270"/>
        <end position="326"/>
    </location>
</feature>
<gene>
    <name evidence="2" type="ORF">Cadr_000017481</name>
</gene>
<evidence type="ECO:0000313" key="3">
    <source>
        <dbReference type="Proteomes" id="UP000299084"/>
    </source>
</evidence>
<protein>
    <submittedName>
        <fullName evidence="2">Uncharacterized protein</fullName>
    </submittedName>
</protein>
<dbReference type="EMBL" id="JWIN03000012">
    <property type="protein sequence ID" value="KAB1270592.1"/>
    <property type="molecule type" value="Genomic_DNA"/>
</dbReference>
<comment type="caution">
    <text evidence="2">The sequence shown here is derived from an EMBL/GenBank/DDBJ whole genome shotgun (WGS) entry which is preliminary data.</text>
</comment>
<dbReference type="Proteomes" id="UP000299084">
    <property type="component" value="Unassembled WGS sequence"/>
</dbReference>